<dbReference type="EMBL" id="LAZR01021768">
    <property type="protein sequence ID" value="KKL84201.1"/>
    <property type="molecule type" value="Genomic_DNA"/>
</dbReference>
<gene>
    <name evidence="1" type="ORF">LCGC14_1967110</name>
</gene>
<evidence type="ECO:0008006" key="2">
    <source>
        <dbReference type="Google" id="ProtNLM"/>
    </source>
</evidence>
<dbReference type="InterPro" id="IPR038666">
    <property type="entry name" value="SSP1_head-tail_sf"/>
</dbReference>
<dbReference type="InterPro" id="IPR008767">
    <property type="entry name" value="Phage_SPP1_head-tail_adaptor"/>
</dbReference>
<accession>A0A0F9G137</accession>
<protein>
    <recommendedName>
        <fullName evidence="2">Phage head-tail adaptor</fullName>
    </recommendedName>
</protein>
<organism evidence="1">
    <name type="scientific">marine sediment metagenome</name>
    <dbReference type="NCBI Taxonomy" id="412755"/>
    <lineage>
        <taxon>unclassified sequences</taxon>
        <taxon>metagenomes</taxon>
        <taxon>ecological metagenomes</taxon>
    </lineage>
</organism>
<name>A0A0F9G137_9ZZZZ</name>
<dbReference type="NCBIfam" id="TIGR01563">
    <property type="entry name" value="gp16_SPP1"/>
    <property type="match status" value="1"/>
</dbReference>
<reference evidence="1" key="1">
    <citation type="journal article" date="2015" name="Nature">
        <title>Complex archaea that bridge the gap between prokaryotes and eukaryotes.</title>
        <authorList>
            <person name="Spang A."/>
            <person name="Saw J.H."/>
            <person name="Jorgensen S.L."/>
            <person name="Zaremba-Niedzwiedzka K."/>
            <person name="Martijn J."/>
            <person name="Lind A.E."/>
            <person name="van Eijk R."/>
            <person name="Schleper C."/>
            <person name="Guy L."/>
            <person name="Ettema T.J."/>
        </authorList>
    </citation>
    <scope>NUCLEOTIDE SEQUENCE</scope>
</reference>
<evidence type="ECO:0000313" key="1">
    <source>
        <dbReference type="EMBL" id="KKL84201.1"/>
    </source>
</evidence>
<dbReference type="Pfam" id="PF05521">
    <property type="entry name" value="Phage_HCP"/>
    <property type="match status" value="1"/>
</dbReference>
<dbReference type="Gene3D" id="2.40.10.270">
    <property type="entry name" value="Bacteriophage SPP1 head-tail adaptor protein"/>
    <property type="match status" value="1"/>
</dbReference>
<dbReference type="AlphaFoldDB" id="A0A0F9G137"/>
<proteinExistence type="predicted"/>
<comment type="caution">
    <text evidence="1">The sequence shown here is derived from an EMBL/GenBank/DDBJ whole genome shotgun (WGS) entry which is preliminary data.</text>
</comment>
<sequence>MDTGKLRHTVEIQERVDTYAPDGVTPLWSTVATRKAAIKPATAEEFLEADRTGSVAPRTLVMRYYSGTLTPAQQLLFDGKTYGIQSVANVDERNRTMEVRCKEVTS</sequence>